<feature type="transmembrane region" description="Helical" evidence="5">
    <location>
        <begin position="157"/>
        <end position="177"/>
    </location>
</feature>
<dbReference type="InterPro" id="IPR027417">
    <property type="entry name" value="P-loop_NTPase"/>
</dbReference>
<evidence type="ECO:0000256" key="4">
    <source>
        <dbReference type="ARBA" id="ARBA00023136"/>
    </source>
</evidence>
<dbReference type="InterPro" id="IPR036640">
    <property type="entry name" value="ABC1_TM_sf"/>
</dbReference>
<evidence type="ECO:0000256" key="3">
    <source>
        <dbReference type="ARBA" id="ARBA00022989"/>
    </source>
</evidence>
<dbReference type="PANTHER" id="PTHR24221">
    <property type="entry name" value="ATP-BINDING CASSETTE SUB-FAMILY B"/>
    <property type="match status" value="1"/>
</dbReference>
<dbReference type="SUPFAM" id="SSF52540">
    <property type="entry name" value="P-loop containing nucleoside triphosphate hydrolases"/>
    <property type="match status" value="1"/>
</dbReference>
<dbReference type="Gene3D" id="1.20.1560.10">
    <property type="entry name" value="ABC transporter type 1, transmembrane domain"/>
    <property type="match status" value="1"/>
</dbReference>
<evidence type="ECO:0000256" key="2">
    <source>
        <dbReference type="ARBA" id="ARBA00022692"/>
    </source>
</evidence>
<evidence type="ECO:0000256" key="1">
    <source>
        <dbReference type="ARBA" id="ARBA00004141"/>
    </source>
</evidence>
<dbReference type="SUPFAM" id="SSF90123">
    <property type="entry name" value="ABC transporter transmembrane region"/>
    <property type="match status" value="1"/>
</dbReference>
<dbReference type="PROSITE" id="PS50929">
    <property type="entry name" value="ABC_TM1F"/>
    <property type="match status" value="1"/>
</dbReference>
<feature type="domain" description="ABC transmembrane type-1" evidence="6">
    <location>
        <begin position="37"/>
        <end position="323"/>
    </location>
</feature>
<dbReference type="GO" id="GO:0005524">
    <property type="term" value="F:ATP binding"/>
    <property type="evidence" value="ECO:0007669"/>
    <property type="project" value="InterPro"/>
</dbReference>
<keyword evidence="8" id="KW-1185">Reference proteome</keyword>
<reference evidence="7" key="1">
    <citation type="journal article" date="2023" name="Nat. Commun.">
        <title>Diploid and tetraploid genomes of Acorus and the evolution of monocots.</title>
        <authorList>
            <person name="Ma L."/>
            <person name="Liu K.W."/>
            <person name="Li Z."/>
            <person name="Hsiao Y.Y."/>
            <person name="Qi Y."/>
            <person name="Fu T."/>
            <person name="Tang G.D."/>
            <person name="Zhang D."/>
            <person name="Sun W.H."/>
            <person name="Liu D.K."/>
            <person name="Li Y."/>
            <person name="Chen G.Z."/>
            <person name="Liu X.D."/>
            <person name="Liao X.Y."/>
            <person name="Jiang Y.T."/>
            <person name="Yu X."/>
            <person name="Hao Y."/>
            <person name="Huang J."/>
            <person name="Zhao X.W."/>
            <person name="Ke S."/>
            <person name="Chen Y.Y."/>
            <person name="Wu W.L."/>
            <person name="Hsu J.L."/>
            <person name="Lin Y.F."/>
            <person name="Huang M.D."/>
            <person name="Li C.Y."/>
            <person name="Huang L."/>
            <person name="Wang Z.W."/>
            <person name="Zhao X."/>
            <person name="Zhong W.Y."/>
            <person name="Peng D.H."/>
            <person name="Ahmad S."/>
            <person name="Lan S."/>
            <person name="Zhang J.S."/>
            <person name="Tsai W.C."/>
            <person name="Van de Peer Y."/>
            <person name="Liu Z.J."/>
        </authorList>
    </citation>
    <scope>NUCLEOTIDE SEQUENCE</scope>
    <source>
        <strain evidence="7">SCP</strain>
    </source>
</reference>
<accession>A0AAV9AJC9</accession>
<dbReference type="InterPro" id="IPR011527">
    <property type="entry name" value="ABC1_TM_dom"/>
</dbReference>
<feature type="transmembrane region" description="Helical" evidence="5">
    <location>
        <begin position="35"/>
        <end position="56"/>
    </location>
</feature>
<organism evidence="7 8">
    <name type="scientific">Acorus gramineus</name>
    <name type="common">Dwarf sweet flag</name>
    <dbReference type="NCBI Taxonomy" id="55184"/>
    <lineage>
        <taxon>Eukaryota</taxon>
        <taxon>Viridiplantae</taxon>
        <taxon>Streptophyta</taxon>
        <taxon>Embryophyta</taxon>
        <taxon>Tracheophyta</taxon>
        <taxon>Spermatophyta</taxon>
        <taxon>Magnoliopsida</taxon>
        <taxon>Liliopsida</taxon>
        <taxon>Acoraceae</taxon>
        <taxon>Acorus</taxon>
    </lineage>
</organism>
<dbReference type="GO" id="GO:0016020">
    <property type="term" value="C:membrane"/>
    <property type="evidence" value="ECO:0007669"/>
    <property type="project" value="UniProtKB-SubCell"/>
</dbReference>
<protein>
    <submittedName>
        <fullName evidence="7">ABC transporter B family member 12</fullName>
    </submittedName>
</protein>
<feature type="transmembrane region" description="Helical" evidence="5">
    <location>
        <begin position="260"/>
        <end position="285"/>
    </location>
</feature>
<gene>
    <name evidence="7" type="ORF">QJS04_geneDACA013547</name>
</gene>
<dbReference type="Gene3D" id="3.40.50.300">
    <property type="entry name" value="P-loop containing nucleotide triphosphate hydrolases"/>
    <property type="match status" value="1"/>
</dbReference>
<dbReference type="InterPro" id="IPR003439">
    <property type="entry name" value="ABC_transporter-like_ATP-bd"/>
</dbReference>
<keyword evidence="4 5" id="KW-0472">Membrane</keyword>
<dbReference type="Proteomes" id="UP001179952">
    <property type="component" value="Unassembled WGS sequence"/>
</dbReference>
<sequence>MQGVEEEEEETIGERSDSKVNMTEIWRLQKPELPMLLLGFLLGMHAGAVLSIFPMLLGQALQYYFDDNSSKMKREVGSLSLALVGLGFGSIISMTGQQGFCGWAGTKLTERVRGLLFRSILGQEPGWFDLDENSMGALVMRLSVDCISFRSILGDRYSVLLMGFSSAVVGLAVSFSFNWRLTLVAIAVTPFTLGASYLSLLVNVGPKLDNAAYARASNVAAGAVAAVRTVASLSSQERMVGAFDRALAEPRRKSVRRSQVMGVLLGLSQGAMYGAYTLTLWFGAYLMDRGLSSFGDVFKIFLILVLSSFSVGQLAGLAPDTSNTAGSIAAVLTIIHRRPLIDGGRRKGRKVDGSKALDIEFRSVFFAYPSRPDAAVLNGLSLKVKGGSTVALVGGSGSGKSTVVWLVQRFYDADSGRVLVGGVDVRELDLKWLRRQCALVGQEPALFAGSIRENIAFGDPNASWAEVEAAAKDAYIHKFISGLPQGYETQVRGSIRFY</sequence>
<feature type="transmembrane region" description="Helical" evidence="5">
    <location>
        <begin position="297"/>
        <end position="318"/>
    </location>
</feature>
<comment type="caution">
    <text evidence="7">The sequence shown here is derived from an EMBL/GenBank/DDBJ whole genome shotgun (WGS) entry which is preliminary data.</text>
</comment>
<dbReference type="GO" id="GO:0140359">
    <property type="term" value="F:ABC-type transporter activity"/>
    <property type="evidence" value="ECO:0007669"/>
    <property type="project" value="InterPro"/>
</dbReference>
<dbReference type="InterPro" id="IPR039421">
    <property type="entry name" value="Type_1_exporter"/>
</dbReference>
<feature type="transmembrane region" description="Helical" evidence="5">
    <location>
        <begin position="183"/>
        <end position="205"/>
    </location>
</feature>
<comment type="subcellular location">
    <subcellularLocation>
        <location evidence="1">Membrane</location>
        <topology evidence="1">Multi-pass membrane protein</topology>
    </subcellularLocation>
</comment>
<evidence type="ECO:0000313" key="8">
    <source>
        <dbReference type="Proteomes" id="UP001179952"/>
    </source>
</evidence>
<evidence type="ECO:0000256" key="5">
    <source>
        <dbReference type="SAM" id="Phobius"/>
    </source>
</evidence>
<dbReference type="EMBL" id="JAUJYN010000009">
    <property type="protein sequence ID" value="KAK1264070.1"/>
    <property type="molecule type" value="Genomic_DNA"/>
</dbReference>
<dbReference type="CDD" id="cd18578">
    <property type="entry name" value="ABC_6TM_Pgp_ABCB1_D2_like"/>
    <property type="match status" value="1"/>
</dbReference>
<dbReference type="Pfam" id="PF00664">
    <property type="entry name" value="ABC_membrane"/>
    <property type="match status" value="1"/>
</dbReference>
<dbReference type="AlphaFoldDB" id="A0AAV9AJC9"/>
<dbReference type="Pfam" id="PF00005">
    <property type="entry name" value="ABC_tran"/>
    <property type="match status" value="1"/>
</dbReference>
<reference evidence="7" key="2">
    <citation type="submission" date="2023-06" db="EMBL/GenBank/DDBJ databases">
        <authorList>
            <person name="Ma L."/>
            <person name="Liu K.-W."/>
            <person name="Li Z."/>
            <person name="Hsiao Y.-Y."/>
            <person name="Qi Y."/>
            <person name="Fu T."/>
            <person name="Tang G."/>
            <person name="Zhang D."/>
            <person name="Sun W.-H."/>
            <person name="Liu D.-K."/>
            <person name="Li Y."/>
            <person name="Chen G.-Z."/>
            <person name="Liu X.-D."/>
            <person name="Liao X.-Y."/>
            <person name="Jiang Y.-T."/>
            <person name="Yu X."/>
            <person name="Hao Y."/>
            <person name="Huang J."/>
            <person name="Zhao X.-W."/>
            <person name="Ke S."/>
            <person name="Chen Y.-Y."/>
            <person name="Wu W.-L."/>
            <person name="Hsu J.-L."/>
            <person name="Lin Y.-F."/>
            <person name="Huang M.-D."/>
            <person name="Li C.-Y."/>
            <person name="Huang L."/>
            <person name="Wang Z.-W."/>
            <person name="Zhao X."/>
            <person name="Zhong W.-Y."/>
            <person name="Peng D.-H."/>
            <person name="Ahmad S."/>
            <person name="Lan S."/>
            <person name="Zhang J.-S."/>
            <person name="Tsai W.-C."/>
            <person name="Van De Peer Y."/>
            <person name="Liu Z.-J."/>
        </authorList>
    </citation>
    <scope>NUCLEOTIDE SEQUENCE</scope>
    <source>
        <strain evidence="7">SCP</strain>
        <tissue evidence="7">Leaves</tissue>
    </source>
</reference>
<dbReference type="GO" id="GO:0016887">
    <property type="term" value="F:ATP hydrolysis activity"/>
    <property type="evidence" value="ECO:0007669"/>
    <property type="project" value="InterPro"/>
</dbReference>
<proteinExistence type="predicted"/>
<dbReference type="PANTHER" id="PTHR24221:SF600">
    <property type="entry name" value="OS03G0181750 PROTEIN"/>
    <property type="match status" value="1"/>
</dbReference>
<name>A0AAV9AJC9_ACOGR</name>
<keyword evidence="2 5" id="KW-0812">Transmembrane</keyword>
<evidence type="ECO:0000259" key="6">
    <source>
        <dbReference type="PROSITE" id="PS50929"/>
    </source>
</evidence>
<evidence type="ECO:0000313" key="7">
    <source>
        <dbReference type="EMBL" id="KAK1264070.1"/>
    </source>
</evidence>
<feature type="transmembrane region" description="Helical" evidence="5">
    <location>
        <begin position="76"/>
        <end position="94"/>
    </location>
</feature>
<keyword evidence="3 5" id="KW-1133">Transmembrane helix</keyword>